<evidence type="ECO:0000256" key="1">
    <source>
        <dbReference type="ARBA" id="ARBA00004651"/>
    </source>
</evidence>
<name>A0A285NMT5_9AQUI</name>
<feature type="transmembrane region" description="Helical" evidence="7">
    <location>
        <begin position="237"/>
        <end position="255"/>
    </location>
</feature>
<evidence type="ECO:0000256" key="5">
    <source>
        <dbReference type="ARBA" id="ARBA00022989"/>
    </source>
</evidence>
<reference evidence="9" key="1">
    <citation type="submission" date="2017-09" db="EMBL/GenBank/DDBJ databases">
        <authorList>
            <person name="Varghese N."/>
            <person name="Submissions S."/>
        </authorList>
    </citation>
    <scope>NUCLEOTIDE SEQUENCE [LARGE SCALE GENOMIC DNA]</scope>
    <source>
        <strain evidence="9">DSM 2913</strain>
    </source>
</reference>
<gene>
    <name evidence="8" type="ORF">SAMN06265353_0043</name>
</gene>
<feature type="transmembrane region" description="Helical" evidence="7">
    <location>
        <begin position="194"/>
        <end position="216"/>
    </location>
</feature>
<evidence type="ECO:0000256" key="7">
    <source>
        <dbReference type="SAM" id="Phobius"/>
    </source>
</evidence>
<dbReference type="OrthoDB" id="9770315at2"/>
<evidence type="ECO:0000256" key="2">
    <source>
        <dbReference type="ARBA" id="ARBA00006386"/>
    </source>
</evidence>
<feature type="transmembrane region" description="Helical" evidence="7">
    <location>
        <begin position="114"/>
        <end position="135"/>
    </location>
</feature>
<comment type="similarity">
    <text evidence="2">Belongs to the UPF0718 family.</text>
</comment>
<dbReference type="InterPro" id="IPR052923">
    <property type="entry name" value="UPF0718"/>
</dbReference>
<dbReference type="RefSeq" id="WP_096599889.1">
    <property type="nucleotide sequence ID" value="NZ_OBEN01000001.1"/>
</dbReference>
<evidence type="ECO:0000256" key="6">
    <source>
        <dbReference type="ARBA" id="ARBA00023136"/>
    </source>
</evidence>
<keyword evidence="3" id="KW-1003">Cell membrane</keyword>
<dbReference type="EMBL" id="OBEN01000001">
    <property type="protein sequence ID" value="SNZ10765.1"/>
    <property type="molecule type" value="Genomic_DNA"/>
</dbReference>
<feature type="transmembrane region" description="Helical" evidence="7">
    <location>
        <begin position="261"/>
        <end position="285"/>
    </location>
</feature>
<feature type="transmembrane region" description="Helical" evidence="7">
    <location>
        <begin position="86"/>
        <end position="108"/>
    </location>
</feature>
<keyword evidence="6 7" id="KW-0472">Membrane</keyword>
<keyword evidence="9" id="KW-1185">Reference proteome</keyword>
<keyword evidence="5 7" id="KW-1133">Transmembrane helix</keyword>
<accession>A0A285NMT5</accession>
<protein>
    <recommendedName>
        <fullName evidence="10">Permease</fullName>
    </recommendedName>
</protein>
<evidence type="ECO:0000256" key="4">
    <source>
        <dbReference type="ARBA" id="ARBA00022692"/>
    </source>
</evidence>
<feature type="transmembrane region" description="Helical" evidence="7">
    <location>
        <begin position="18"/>
        <end position="38"/>
    </location>
</feature>
<feature type="transmembrane region" description="Helical" evidence="7">
    <location>
        <begin position="165"/>
        <end position="188"/>
    </location>
</feature>
<dbReference type="PANTHER" id="PTHR34184:SF4">
    <property type="entry name" value="UPF0718 PROTEIN YCGR"/>
    <property type="match status" value="1"/>
</dbReference>
<evidence type="ECO:0000313" key="9">
    <source>
        <dbReference type="Proteomes" id="UP000218627"/>
    </source>
</evidence>
<dbReference type="Proteomes" id="UP000218627">
    <property type="component" value="Unassembled WGS sequence"/>
</dbReference>
<dbReference type="InterPro" id="IPR005524">
    <property type="entry name" value="DUF318"/>
</dbReference>
<comment type="subcellular location">
    <subcellularLocation>
        <location evidence="1">Cell membrane</location>
        <topology evidence="1">Multi-pass membrane protein</topology>
    </subcellularLocation>
</comment>
<dbReference type="Pfam" id="PF03773">
    <property type="entry name" value="ArsP_1"/>
    <property type="match status" value="1"/>
</dbReference>
<dbReference type="GO" id="GO:0005886">
    <property type="term" value="C:plasma membrane"/>
    <property type="evidence" value="ECO:0007669"/>
    <property type="project" value="UniProtKB-SubCell"/>
</dbReference>
<dbReference type="AlphaFoldDB" id="A0A285NMT5"/>
<keyword evidence="4 7" id="KW-0812">Transmembrane</keyword>
<evidence type="ECO:0000256" key="3">
    <source>
        <dbReference type="ARBA" id="ARBA00022475"/>
    </source>
</evidence>
<evidence type="ECO:0008006" key="10">
    <source>
        <dbReference type="Google" id="ProtNLM"/>
    </source>
</evidence>
<dbReference type="PANTHER" id="PTHR34184">
    <property type="entry name" value="UPF0718 PROTEIN YCGR"/>
    <property type="match status" value="1"/>
</dbReference>
<sequence length="286" mass="31737">MVSIDLLLNTFYRYTLDIFPYFILASFLTSLIQAYLNLNILRSILGNSKLAPLFTASFGALLPECSCSMIPVAHLINNLSKSYSPVIAYLMVAPILSPITVLLTYGFFGLELTVIRVFGTIIFALVVAYTVGIFFKKEKNIHLRWASNQDVSQKRFTVFLKSLRYNLLFTGRYILTGIAIASMIKALVPTHVASYVAGSPLSYPLISLVSTPIYVCSGEDVPIAKALTHIGFTHGNALTFMLASSGTCLPTIFAVKSFLPIRIIFIYVLSWFIFSSLLGFIFDLLF</sequence>
<proteinExistence type="inferred from homology"/>
<evidence type="ECO:0000313" key="8">
    <source>
        <dbReference type="EMBL" id="SNZ10765.1"/>
    </source>
</evidence>
<organism evidence="8 9">
    <name type="scientific">Hydrogenobacter hydrogenophilus</name>
    <dbReference type="NCBI Taxonomy" id="35835"/>
    <lineage>
        <taxon>Bacteria</taxon>
        <taxon>Pseudomonadati</taxon>
        <taxon>Aquificota</taxon>
        <taxon>Aquificia</taxon>
        <taxon>Aquificales</taxon>
        <taxon>Aquificaceae</taxon>
        <taxon>Hydrogenobacter</taxon>
    </lineage>
</organism>